<dbReference type="SUPFAM" id="SSF52113">
    <property type="entry name" value="BRCT domain"/>
    <property type="match status" value="1"/>
</dbReference>
<dbReference type="EMBL" id="ML742497">
    <property type="protein sequence ID" value="KAE8144509.1"/>
    <property type="molecule type" value="Genomic_DNA"/>
</dbReference>
<sequence>MSPNPVHPMPQNHRVFDPWNSSATGHQRSDSSTGTAWRRTREDKLARQFRSASGDCRASITHESGDERKGEWVWCSSTKKSPCEADPRQRDIRSLMSIGKRARADDPDSECREKLKVSKVSGVRPVDLSQSPDSSSPLPRPSTGSVSVAPKETPQIFKGITVYVNSTYHPEVSDHHLKRLLTTYGAQLSLSSSRKVSHVIVGKPNAGPGKGAGGGLAASKLQVIARGGWKGLKVVFVEWVLESIKAQKRLSEAKFAMDIVSNGQRSVLSFC</sequence>
<feature type="compositionally biased region" description="Polar residues" evidence="1">
    <location>
        <begin position="19"/>
        <end position="35"/>
    </location>
</feature>
<accession>A0A5N6TEC9</accession>
<evidence type="ECO:0000313" key="4">
    <source>
        <dbReference type="Proteomes" id="UP000325780"/>
    </source>
</evidence>
<gene>
    <name evidence="3" type="ORF">BDV25DRAFT_171412</name>
</gene>
<dbReference type="AlphaFoldDB" id="A0A5N6TEC9"/>
<feature type="compositionally biased region" description="Low complexity" evidence="1">
    <location>
        <begin position="125"/>
        <end position="137"/>
    </location>
</feature>
<dbReference type="OrthoDB" id="427711at2759"/>
<reference evidence="3 4" key="1">
    <citation type="submission" date="2019-04" db="EMBL/GenBank/DDBJ databases">
        <title>Friends and foes A comparative genomics study of 23 Aspergillus species from section Flavi.</title>
        <authorList>
            <consortium name="DOE Joint Genome Institute"/>
            <person name="Kjaerbolling I."/>
            <person name="Vesth T."/>
            <person name="Frisvad J.C."/>
            <person name="Nybo J.L."/>
            <person name="Theobald S."/>
            <person name="Kildgaard S."/>
            <person name="Isbrandt T."/>
            <person name="Kuo A."/>
            <person name="Sato A."/>
            <person name="Lyhne E.K."/>
            <person name="Kogle M.E."/>
            <person name="Wiebenga A."/>
            <person name="Kun R.S."/>
            <person name="Lubbers R.J."/>
            <person name="Makela M.R."/>
            <person name="Barry K."/>
            <person name="Chovatia M."/>
            <person name="Clum A."/>
            <person name="Daum C."/>
            <person name="Haridas S."/>
            <person name="He G."/>
            <person name="LaButti K."/>
            <person name="Lipzen A."/>
            <person name="Mondo S."/>
            <person name="Riley R."/>
            <person name="Salamov A."/>
            <person name="Simmons B.A."/>
            <person name="Magnuson J.K."/>
            <person name="Henrissat B."/>
            <person name="Mortensen U.H."/>
            <person name="Larsen T.O."/>
            <person name="Devries R.P."/>
            <person name="Grigoriev I.V."/>
            <person name="Machida M."/>
            <person name="Baker S.E."/>
            <person name="Andersen M.R."/>
        </authorList>
    </citation>
    <scope>NUCLEOTIDE SEQUENCE [LARGE SCALE GENOMIC DNA]</scope>
    <source>
        <strain evidence="3 4">IBT 18842</strain>
    </source>
</reference>
<keyword evidence="4" id="KW-1185">Reference proteome</keyword>
<dbReference type="InterPro" id="IPR036420">
    <property type="entry name" value="BRCT_dom_sf"/>
</dbReference>
<evidence type="ECO:0000256" key="1">
    <source>
        <dbReference type="SAM" id="MobiDB-lite"/>
    </source>
</evidence>
<proteinExistence type="predicted"/>
<dbReference type="InterPro" id="IPR001357">
    <property type="entry name" value="BRCT_dom"/>
</dbReference>
<feature type="region of interest" description="Disordered" evidence="1">
    <location>
        <begin position="97"/>
        <end position="150"/>
    </location>
</feature>
<feature type="domain" description="BRCT" evidence="2">
    <location>
        <begin position="152"/>
        <end position="257"/>
    </location>
</feature>
<dbReference type="Pfam" id="PF16589">
    <property type="entry name" value="BRCT_2"/>
    <property type="match status" value="1"/>
</dbReference>
<name>A0A5N6TEC9_ASPAV</name>
<evidence type="ECO:0000313" key="3">
    <source>
        <dbReference type="EMBL" id="KAE8144509.1"/>
    </source>
</evidence>
<protein>
    <recommendedName>
        <fullName evidence="2">BRCT domain-containing protein</fullName>
    </recommendedName>
</protein>
<dbReference type="Proteomes" id="UP000325780">
    <property type="component" value="Unassembled WGS sequence"/>
</dbReference>
<evidence type="ECO:0000259" key="2">
    <source>
        <dbReference type="PROSITE" id="PS50172"/>
    </source>
</evidence>
<organism evidence="3 4">
    <name type="scientific">Aspergillus avenaceus</name>
    <dbReference type="NCBI Taxonomy" id="36643"/>
    <lineage>
        <taxon>Eukaryota</taxon>
        <taxon>Fungi</taxon>
        <taxon>Dikarya</taxon>
        <taxon>Ascomycota</taxon>
        <taxon>Pezizomycotina</taxon>
        <taxon>Eurotiomycetes</taxon>
        <taxon>Eurotiomycetidae</taxon>
        <taxon>Eurotiales</taxon>
        <taxon>Aspergillaceae</taxon>
        <taxon>Aspergillus</taxon>
        <taxon>Aspergillus subgen. Circumdati</taxon>
    </lineage>
</organism>
<feature type="region of interest" description="Disordered" evidence="1">
    <location>
        <begin position="1"/>
        <end position="73"/>
    </location>
</feature>
<dbReference type="PROSITE" id="PS50172">
    <property type="entry name" value="BRCT"/>
    <property type="match status" value="1"/>
</dbReference>
<feature type="compositionally biased region" description="Basic and acidic residues" evidence="1">
    <location>
        <begin position="102"/>
        <end position="116"/>
    </location>
</feature>
<dbReference type="Gene3D" id="3.40.50.10190">
    <property type="entry name" value="BRCT domain"/>
    <property type="match status" value="1"/>
</dbReference>